<sequence length="258" mass="26977">MVSRDRENYVRALTCALVLGLAVGFTGCKKKEVAEEPEEAPAAAPASKPKPATPEPNSVAVATPAPKPAATPAPELAPPGIFYLVTSVSVETSDGILGLKPGQLLKQVRPGVYKADNNEVTLRPDQVTNDLTIARRVAAQDEQTQAAIQQHLAAVRAASAASSAASAANTSAGSPSSAAAAQPLPPNVAARQELMQKKKALMAQVDQLSLSLNQASAHFGGNWALAAKKSAVVYQLFEQYNGLERQITDVNNQLSQLH</sequence>
<evidence type="ECO:0000313" key="2">
    <source>
        <dbReference type="EMBL" id="EDY21198.1"/>
    </source>
</evidence>
<reference evidence="2 3" key="1">
    <citation type="journal article" date="2011" name="J. Bacteriol.">
        <title>Genome sequence of Chthoniobacter flavus Ellin428, an aerobic heterotrophic soil bacterium.</title>
        <authorList>
            <person name="Kant R."/>
            <person name="van Passel M.W."/>
            <person name="Palva A."/>
            <person name="Lucas S."/>
            <person name="Lapidus A."/>
            <person name="Glavina Del Rio T."/>
            <person name="Dalin E."/>
            <person name="Tice H."/>
            <person name="Bruce D."/>
            <person name="Goodwin L."/>
            <person name="Pitluck S."/>
            <person name="Larimer F.W."/>
            <person name="Land M.L."/>
            <person name="Hauser L."/>
            <person name="Sangwan P."/>
            <person name="de Vos W.M."/>
            <person name="Janssen P.H."/>
            <person name="Smidt H."/>
        </authorList>
    </citation>
    <scope>NUCLEOTIDE SEQUENCE [LARGE SCALE GENOMIC DNA]</scope>
    <source>
        <strain evidence="2 3">Ellin428</strain>
    </source>
</reference>
<name>B4CY50_9BACT</name>
<dbReference type="RefSeq" id="WP_006978817.1">
    <property type="nucleotide sequence ID" value="NZ_ABVL01000003.1"/>
</dbReference>
<gene>
    <name evidence="2" type="ORF">CfE428DRAFT_1491</name>
</gene>
<dbReference type="Proteomes" id="UP000005824">
    <property type="component" value="Unassembled WGS sequence"/>
</dbReference>
<evidence type="ECO:0000313" key="3">
    <source>
        <dbReference type="Proteomes" id="UP000005824"/>
    </source>
</evidence>
<dbReference type="PROSITE" id="PS51257">
    <property type="entry name" value="PROKAR_LIPOPROTEIN"/>
    <property type="match status" value="1"/>
</dbReference>
<feature type="compositionally biased region" description="Low complexity" evidence="1">
    <location>
        <begin position="40"/>
        <end position="50"/>
    </location>
</feature>
<comment type="caution">
    <text evidence="2">The sequence shown here is derived from an EMBL/GenBank/DDBJ whole genome shotgun (WGS) entry which is preliminary data.</text>
</comment>
<proteinExistence type="predicted"/>
<accession>B4CY50</accession>
<protein>
    <recommendedName>
        <fullName evidence="4">Lipoprotein</fullName>
    </recommendedName>
</protein>
<dbReference type="EMBL" id="ABVL01000003">
    <property type="protein sequence ID" value="EDY21198.1"/>
    <property type="molecule type" value="Genomic_DNA"/>
</dbReference>
<evidence type="ECO:0008006" key="4">
    <source>
        <dbReference type="Google" id="ProtNLM"/>
    </source>
</evidence>
<evidence type="ECO:0000256" key="1">
    <source>
        <dbReference type="SAM" id="MobiDB-lite"/>
    </source>
</evidence>
<feature type="region of interest" description="Disordered" evidence="1">
    <location>
        <begin position="32"/>
        <end position="73"/>
    </location>
</feature>
<dbReference type="AlphaFoldDB" id="B4CY50"/>
<keyword evidence="3" id="KW-1185">Reference proteome</keyword>
<dbReference type="InParanoid" id="B4CY50"/>
<organism evidence="2 3">
    <name type="scientific">Chthoniobacter flavus Ellin428</name>
    <dbReference type="NCBI Taxonomy" id="497964"/>
    <lineage>
        <taxon>Bacteria</taxon>
        <taxon>Pseudomonadati</taxon>
        <taxon>Verrucomicrobiota</taxon>
        <taxon>Spartobacteria</taxon>
        <taxon>Chthoniobacterales</taxon>
        <taxon>Chthoniobacteraceae</taxon>
        <taxon>Chthoniobacter</taxon>
    </lineage>
</organism>